<dbReference type="Proteomes" id="UP001291623">
    <property type="component" value="Unassembled WGS sequence"/>
</dbReference>
<dbReference type="CDD" id="cd04051">
    <property type="entry name" value="C2_SRC2_like"/>
    <property type="match status" value="1"/>
</dbReference>
<feature type="compositionally biased region" description="Basic and acidic residues" evidence="1">
    <location>
        <begin position="303"/>
        <end position="344"/>
    </location>
</feature>
<evidence type="ECO:0000313" key="3">
    <source>
        <dbReference type="EMBL" id="KAK4354871.1"/>
    </source>
</evidence>
<evidence type="ECO:0000256" key="1">
    <source>
        <dbReference type="SAM" id="MobiDB-lite"/>
    </source>
</evidence>
<dbReference type="InterPro" id="IPR044750">
    <property type="entry name" value="C2_SRC2/BAP"/>
</dbReference>
<comment type="caution">
    <text evidence="3">The sequence shown here is derived from an EMBL/GenBank/DDBJ whole genome shotgun (WGS) entry which is preliminary data.</text>
</comment>
<dbReference type="EMBL" id="JAVYJV010000014">
    <property type="protein sequence ID" value="KAK4354871.1"/>
    <property type="molecule type" value="Genomic_DNA"/>
</dbReference>
<sequence>MGVLKPFQLLEVNIISAQDLEPVSKKMKTYASAWVHPTRKLTTGVDSEGSNNPTWNDKFVFRVDEEFLRHDTSAVQIDIFSVHWFRDSLVGSVRVLVGNLIRPSTRLQHQHHIGMRFVALQIRRPSGRPQGILNIGVTLLGGTMRSMPLYRQLSMSAVGYRDLMDEDADLPNYNEKIIDTQNNKGDNNNTTTNNNFAALKPILRRTRSERSERVTFDIVSMANSSLVAVPPKKKAVAVEKESSILSISFEPPKHMMKKKGKASSVISGAELREKPKTKDKKGKSGSVLSDSIVSKESSSLINRPKDDRPKPKDNNRPKDDKPKLKLIELELGDKDKPTIEKKTNGTDSPTTKAVDEKSVTIKAKGLGVIGDLPKEKQTTVIGKPMPRNGGFDYGGPKGLGSGHNGKFVFGGPFKAHSVWSDSEVGPSPSEVAAAMAEKKYPLEEEKSSVLDGWSLDESVEGLRSKLERWRTELPPLYDRGMASSSYHSTGRHTRRHTDGGSGLFSCFGNFYGYECQCICGKPRRKSMNTKFQSPSVGSRSWV</sequence>
<dbReference type="Pfam" id="PF00168">
    <property type="entry name" value="C2"/>
    <property type="match status" value="1"/>
</dbReference>
<dbReference type="PANTHER" id="PTHR32246">
    <property type="entry name" value="INGRESSION PROTEIN FIC1"/>
    <property type="match status" value="1"/>
</dbReference>
<dbReference type="GO" id="GO:0006952">
    <property type="term" value="P:defense response"/>
    <property type="evidence" value="ECO:0007669"/>
    <property type="project" value="InterPro"/>
</dbReference>
<dbReference type="SMART" id="SM00239">
    <property type="entry name" value="C2"/>
    <property type="match status" value="1"/>
</dbReference>
<feature type="compositionally biased region" description="Polar residues" evidence="1">
    <location>
        <begin position="286"/>
        <end position="301"/>
    </location>
</feature>
<dbReference type="PANTHER" id="PTHR32246:SF143">
    <property type="entry name" value="CALCIUM-DEPENDENT LIPID-BINDING (CALB DOMAIN) FAMILY PROTEIN"/>
    <property type="match status" value="1"/>
</dbReference>
<evidence type="ECO:0000313" key="4">
    <source>
        <dbReference type="Proteomes" id="UP001291623"/>
    </source>
</evidence>
<gene>
    <name evidence="3" type="ORF">RND71_027065</name>
</gene>
<name>A0AAE1RNE7_9SOLA</name>
<dbReference type="PROSITE" id="PS50004">
    <property type="entry name" value="C2"/>
    <property type="match status" value="1"/>
</dbReference>
<protein>
    <recommendedName>
        <fullName evidence="2">C2 domain-containing protein</fullName>
    </recommendedName>
</protein>
<accession>A0AAE1RNE7</accession>
<dbReference type="InterPro" id="IPR000008">
    <property type="entry name" value="C2_dom"/>
</dbReference>
<organism evidence="3 4">
    <name type="scientific">Anisodus tanguticus</name>
    <dbReference type="NCBI Taxonomy" id="243964"/>
    <lineage>
        <taxon>Eukaryota</taxon>
        <taxon>Viridiplantae</taxon>
        <taxon>Streptophyta</taxon>
        <taxon>Embryophyta</taxon>
        <taxon>Tracheophyta</taxon>
        <taxon>Spermatophyta</taxon>
        <taxon>Magnoliopsida</taxon>
        <taxon>eudicotyledons</taxon>
        <taxon>Gunneridae</taxon>
        <taxon>Pentapetalae</taxon>
        <taxon>asterids</taxon>
        <taxon>lamiids</taxon>
        <taxon>Solanales</taxon>
        <taxon>Solanaceae</taxon>
        <taxon>Solanoideae</taxon>
        <taxon>Hyoscyameae</taxon>
        <taxon>Anisodus</taxon>
    </lineage>
</organism>
<dbReference type="AlphaFoldDB" id="A0AAE1RNE7"/>
<dbReference type="InterPro" id="IPR035892">
    <property type="entry name" value="C2_domain_sf"/>
</dbReference>
<keyword evidence="4" id="KW-1185">Reference proteome</keyword>
<reference evidence="3" key="1">
    <citation type="submission" date="2023-12" db="EMBL/GenBank/DDBJ databases">
        <title>Genome assembly of Anisodus tanguticus.</title>
        <authorList>
            <person name="Wang Y.-J."/>
        </authorList>
    </citation>
    <scope>NUCLEOTIDE SEQUENCE</scope>
    <source>
        <strain evidence="3">KB-2021</strain>
        <tissue evidence="3">Leaf</tissue>
    </source>
</reference>
<dbReference type="SUPFAM" id="SSF49562">
    <property type="entry name" value="C2 domain (Calcium/lipid-binding domain, CaLB)"/>
    <property type="match status" value="1"/>
</dbReference>
<dbReference type="Gene3D" id="2.60.40.150">
    <property type="entry name" value="C2 domain"/>
    <property type="match status" value="1"/>
</dbReference>
<feature type="region of interest" description="Disordered" evidence="1">
    <location>
        <begin position="254"/>
        <end position="355"/>
    </location>
</feature>
<proteinExistence type="predicted"/>
<feature type="domain" description="C2" evidence="2">
    <location>
        <begin position="1"/>
        <end position="112"/>
    </location>
</feature>
<evidence type="ECO:0000259" key="2">
    <source>
        <dbReference type="PROSITE" id="PS50004"/>
    </source>
</evidence>